<accession>A0A074WW82</accession>
<evidence type="ECO:0000256" key="2">
    <source>
        <dbReference type="ARBA" id="ARBA00022980"/>
    </source>
</evidence>
<reference evidence="5 6" key="1">
    <citation type="journal article" date="2014" name="BMC Genomics">
        <title>Genome sequencing of four Aureobasidium pullulans varieties: biotechnological potential, stress tolerance, and description of new species.</title>
        <authorList>
            <person name="Gostin Ar C."/>
            <person name="Ohm R.A."/>
            <person name="Kogej T."/>
            <person name="Sonjak S."/>
            <person name="Turk M."/>
            <person name="Zajc J."/>
            <person name="Zalar P."/>
            <person name="Grube M."/>
            <person name="Sun H."/>
            <person name="Han J."/>
            <person name="Sharma A."/>
            <person name="Chiniquy J."/>
            <person name="Ngan C.Y."/>
            <person name="Lipzen A."/>
            <person name="Barry K."/>
            <person name="Grigoriev I.V."/>
            <person name="Gunde-Cimerman N."/>
        </authorList>
    </citation>
    <scope>NUCLEOTIDE SEQUENCE [LARGE SCALE GENOMIC DNA]</scope>
    <source>
        <strain evidence="5 6">CBS 110374</strain>
    </source>
</reference>
<evidence type="ECO:0000256" key="4">
    <source>
        <dbReference type="ARBA" id="ARBA00039977"/>
    </source>
</evidence>
<dbReference type="STRING" id="1043003.A0A074WW82"/>
<organism evidence="5 6">
    <name type="scientific">Aureobasidium melanogenum (strain CBS 110374)</name>
    <name type="common">Aureobasidium pullulans var. melanogenum</name>
    <dbReference type="NCBI Taxonomy" id="1043003"/>
    <lineage>
        <taxon>Eukaryota</taxon>
        <taxon>Fungi</taxon>
        <taxon>Dikarya</taxon>
        <taxon>Ascomycota</taxon>
        <taxon>Pezizomycotina</taxon>
        <taxon>Dothideomycetes</taxon>
        <taxon>Dothideomycetidae</taxon>
        <taxon>Dothideales</taxon>
        <taxon>Saccotheciaceae</taxon>
        <taxon>Aureobasidium</taxon>
    </lineage>
</organism>
<comment type="similarity">
    <text evidence="1">Belongs to the universal ribosomal protein uL23 family.</text>
</comment>
<dbReference type="GO" id="GO:0032543">
    <property type="term" value="P:mitochondrial translation"/>
    <property type="evidence" value="ECO:0007669"/>
    <property type="project" value="TreeGrafter"/>
</dbReference>
<dbReference type="Pfam" id="PF00276">
    <property type="entry name" value="Ribosomal_L23"/>
    <property type="match status" value="1"/>
</dbReference>
<dbReference type="HOGENOM" id="CLU_086423_2_0_1"/>
<protein>
    <recommendedName>
        <fullName evidence="4">Large ribosomal subunit protein uL23m</fullName>
    </recommendedName>
</protein>
<dbReference type="Gene3D" id="3.30.70.330">
    <property type="match status" value="1"/>
</dbReference>
<dbReference type="EMBL" id="KL584825">
    <property type="protein sequence ID" value="KEQ66606.1"/>
    <property type="molecule type" value="Genomic_DNA"/>
</dbReference>
<name>A0A074WW82_AURM1</name>
<evidence type="ECO:0000256" key="3">
    <source>
        <dbReference type="ARBA" id="ARBA00023274"/>
    </source>
</evidence>
<keyword evidence="2" id="KW-0689">Ribosomal protein</keyword>
<evidence type="ECO:0000313" key="6">
    <source>
        <dbReference type="Proteomes" id="UP000030672"/>
    </source>
</evidence>
<dbReference type="GO" id="GO:0005762">
    <property type="term" value="C:mitochondrial large ribosomal subunit"/>
    <property type="evidence" value="ECO:0007669"/>
    <property type="project" value="TreeGrafter"/>
</dbReference>
<keyword evidence="3" id="KW-0687">Ribonucleoprotein</keyword>
<dbReference type="PANTHER" id="PTHR12059:SF5">
    <property type="entry name" value="LARGE RIBOSOMAL SUBUNIT PROTEIN UL23M"/>
    <property type="match status" value="1"/>
</dbReference>
<dbReference type="InterPro" id="IPR012677">
    <property type="entry name" value="Nucleotide-bd_a/b_plait_sf"/>
</dbReference>
<dbReference type="InterPro" id="IPR012678">
    <property type="entry name" value="Ribosomal_uL23/eL15/eS24_sf"/>
</dbReference>
<dbReference type="PANTHER" id="PTHR12059">
    <property type="entry name" value="RIBOSOMAL PROTEIN L23-RELATED"/>
    <property type="match status" value="1"/>
</dbReference>
<dbReference type="Proteomes" id="UP000030672">
    <property type="component" value="Unassembled WGS sequence"/>
</dbReference>
<gene>
    <name evidence="5" type="ORF">M437DRAFT_39439</name>
</gene>
<dbReference type="RefSeq" id="XP_040883629.1">
    <property type="nucleotide sequence ID" value="XM_041020012.1"/>
</dbReference>
<dbReference type="GeneID" id="63913385"/>
<dbReference type="AlphaFoldDB" id="A0A074WW82"/>
<keyword evidence="6" id="KW-1185">Reference proteome</keyword>
<evidence type="ECO:0000313" key="5">
    <source>
        <dbReference type="EMBL" id="KEQ66606.1"/>
    </source>
</evidence>
<dbReference type="GO" id="GO:0003735">
    <property type="term" value="F:structural constituent of ribosome"/>
    <property type="evidence" value="ECO:0007669"/>
    <property type="project" value="InterPro"/>
</dbReference>
<dbReference type="InterPro" id="IPR013025">
    <property type="entry name" value="Ribosomal_uL23-like"/>
</dbReference>
<evidence type="ECO:0000256" key="1">
    <source>
        <dbReference type="ARBA" id="ARBA00006700"/>
    </source>
</evidence>
<dbReference type="SUPFAM" id="SSF54189">
    <property type="entry name" value="Ribosomal proteins S24e, L23 and L15e"/>
    <property type="match status" value="1"/>
</dbReference>
<sequence length="183" mass="21562">MSAQAAIKAPFRLGMKEVYLPNFTVALVRTPRMPPNFAKFIVPLNMNKLDLRDYLFHAYDVRVVSVRSYIEQQKVTQGKPNAPKMQIKRWFRPRAIKKMTVELEQPFVFPELPTKEELNANWNKETFDQGQKDNDKYAEQRGRLADTFVDRDERKSMREQAQALLERKEQWKPAETLGFAVRK</sequence>
<proteinExistence type="inferred from homology"/>